<comment type="caution">
    <text evidence="2">The sequence shown here is derived from an EMBL/GenBank/DDBJ whole genome shotgun (WGS) entry which is preliminary data.</text>
</comment>
<feature type="transmembrane region" description="Helical" evidence="1">
    <location>
        <begin position="38"/>
        <end position="57"/>
    </location>
</feature>
<keyword evidence="1" id="KW-0472">Membrane</keyword>
<keyword evidence="1" id="KW-1133">Transmembrane helix</keyword>
<dbReference type="EMBL" id="BMKC01000006">
    <property type="protein sequence ID" value="GGA88147.1"/>
    <property type="molecule type" value="Genomic_DNA"/>
</dbReference>
<dbReference type="Proteomes" id="UP000623419">
    <property type="component" value="Unassembled WGS sequence"/>
</dbReference>
<organism evidence="2 3">
    <name type="scientific">Arenimonas soli</name>
    <dbReference type="NCBI Taxonomy" id="2269504"/>
    <lineage>
        <taxon>Bacteria</taxon>
        <taxon>Pseudomonadati</taxon>
        <taxon>Pseudomonadota</taxon>
        <taxon>Gammaproteobacteria</taxon>
        <taxon>Lysobacterales</taxon>
        <taxon>Lysobacteraceae</taxon>
        <taxon>Arenimonas</taxon>
    </lineage>
</organism>
<protein>
    <submittedName>
        <fullName evidence="2">Uncharacterized protein</fullName>
    </submittedName>
</protein>
<keyword evidence="3" id="KW-1185">Reference proteome</keyword>
<name>A0ABQ1HU56_9GAMM</name>
<evidence type="ECO:0000256" key="1">
    <source>
        <dbReference type="SAM" id="Phobius"/>
    </source>
</evidence>
<dbReference type="RefSeq" id="WP_188665834.1">
    <property type="nucleotide sequence ID" value="NZ_BMKC01000006.1"/>
</dbReference>
<accession>A0ABQ1HU56</accession>
<evidence type="ECO:0000313" key="3">
    <source>
        <dbReference type="Proteomes" id="UP000623419"/>
    </source>
</evidence>
<feature type="transmembrane region" description="Helical" evidence="1">
    <location>
        <begin position="63"/>
        <end position="83"/>
    </location>
</feature>
<gene>
    <name evidence="2" type="ORF">GCM10011521_28150</name>
</gene>
<keyword evidence="1" id="KW-0812">Transmembrane</keyword>
<reference evidence="3" key="1">
    <citation type="journal article" date="2019" name="Int. J. Syst. Evol. Microbiol.">
        <title>The Global Catalogue of Microorganisms (GCM) 10K type strain sequencing project: providing services to taxonomists for standard genome sequencing and annotation.</title>
        <authorList>
            <consortium name="The Broad Institute Genomics Platform"/>
            <consortium name="The Broad Institute Genome Sequencing Center for Infectious Disease"/>
            <person name="Wu L."/>
            <person name="Ma J."/>
        </authorList>
    </citation>
    <scope>NUCLEOTIDE SEQUENCE [LARGE SCALE GENOMIC DNA]</scope>
    <source>
        <strain evidence="3">CGMCC 1.15905</strain>
    </source>
</reference>
<proteinExistence type="predicted"/>
<evidence type="ECO:0000313" key="2">
    <source>
        <dbReference type="EMBL" id="GGA88147.1"/>
    </source>
</evidence>
<sequence length="101" mass="11457">MYFSTRQYPEFRGLSRREQGEIALAATLRFDSRHGIRFLLGLGVSCLLGLVVGYFTSPIWPSGYAAIAGGLTTGFTLWLYLLWEINGNRRAAVVRHFSERR</sequence>